<organism evidence="1">
    <name type="scientific">Chelativorans sp. (strain BNC1)</name>
    <dbReference type="NCBI Taxonomy" id="266779"/>
    <lineage>
        <taxon>Bacteria</taxon>
        <taxon>Pseudomonadati</taxon>
        <taxon>Pseudomonadota</taxon>
        <taxon>Alphaproteobacteria</taxon>
        <taxon>Hyphomicrobiales</taxon>
        <taxon>Phyllobacteriaceae</taxon>
        <taxon>Chelativorans</taxon>
    </lineage>
</organism>
<reference evidence="1" key="1">
    <citation type="submission" date="2006-06" db="EMBL/GenBank/DDBJ databases">
        <title>Complete sequence of 3 of Chelativorans sp. BNC1.</title>
        <authorList>
            <consortium name="US DOE Joint Genome Institute"/>
            <person name="Copeland A."/>
            <person name="Lucas S."/>
            <person name="Lapidus A."/>
            <person name="Barry K."/>
            <person name="Detter J.C."/>
            <person name="Glavina del Rio T."/>
            <person name="Hammon N."/>
            <person name="Israni S."/>
            <person name="Dalin E."/>
            <person name="Tice H."/>
            <person name="Pitluck S."/>
            <person name="Chertkov O."/>
            <person name="Brettin T."/>
            <person name="Bruce D."/>
            <person name="Han C."/>
            <person name="Tapia R."/>
            <person name="Gilna P."/>
            <person name="Schmutz J."/>
            <person name="Larimer F."/>
            <person name="Land M."/>
            <person name="Hauser L."/>
            <person name="Kyrpides N."/>
            <person name="Mikhailova N."/>
            <person name="Richardson P."/>
        </authorList>
    </citation>
    <scope>NUCLEOTIDE SEQUENCE</scope>
    <source>
        <strain evidence="1">BNC1</strain>
        <plasmid evidence="1">3</plasmid>
    </source>
</reference>
<proteinExistence type="predicted"/>
<protein>
    <submittedName>
        <fullName evidence="1">Uncharacterized protein</fullName>
    </submittedName>
</protein>
<evidence type="ECO:0000313" key="1">
    <source>
        <dbReference type="EMBL" id="ABG65631.1"/>
    </source>
</evidence>
<accession>Q11AE4</accession>
<dbReference type="EMBL" id="CP000392">
    <property type="protein sequence ID" value="ABG65631.1"/>
    <property type="molecule type" value="Genomic_DNA"/>
</dbReference>
<dbReference type="HOGENOM" id="CLU_179252_0_0_5"/>
<geneLocation type="plasmid" evidence="1">
    <name>3</name>
</geneLocation>
<keyword evidence="1" id="KW-0614">Plasmid</keyword>
<dbReference type="AlphaFoldDB" id="Q11AE4"/>
<name>Q11AE4_CHESB</name>
<dbReference type="KEGG" id="mes:Meso_4612"/>
<gene>
    <name evidence="1" type="ordered locus">Meso_4612</name>
</gene>
<sequence length="97" mass="11269">MVVGLIQTICPRDPWSRYQQVIVKIYHAVKSGKSSRVHVRPVAGQQFPPTMDVECSRSLRKLYPVGTKFRIYAKETNREGGKPFLYSHFDWPFEVVE</sequence>